<comment type="subcellular location">
    <subcellularLocation>
        <location evidence="1">Membrane</location>
    </subcellularLocation>
</comment>
<dbReference type="AlphaFoldDB" id="A0A3P6THS4"/>
<feature type="transmembrane region" description="Helical" evidence="7">
    <location>
        <begin position="465"/>
        <end position="484"/>
    </location>
</feature>
<evidence type="ECO:0000256" key="6">
    <source>
        <dbReference type="ARBA" id="ARBA00023180"/>
    </source>
</evidence>
<feature type="transmembrane region" description="Helical" evidence="7">
    <location>
        <begin position="7"/>
        <end position="32"/>
    </location>
</feature>
<evidence type="ECO:0000256" key="1">
    <source>
        <dbReference type="ARBA" id="ARBA00004370"/>
    </source>
</evidence>
<dbReference type="PANTHER" id="PTHR11923:SF51">
    <property type="entry name" value="LYSOSOME MEMBRANE PROTEIN 2"/>
    <property type="match status" value="1"/>
</dbReference>
<dbReference type="Proteomes" id="UP000277928">
    <property type="component" value="Unassembled WGS sequence"/>
</dbReference>
<dbReference type="EMBL" id="UYRX01000997">
    <property type="protein sequence ID" value="VDK87596.1"/>
    <property type="molecule type" value="Genomic_DNA"/>
</dbReference>
<protein>
    <recommendedName>
        <fullName evidence="10">CD36 family protein</fullName>
    </recommendedName>
</protein>
<evidence type="ECO:0008006" key="10">
    <source>
        <dbReference type="Google" id="ProtNLM"/>
    </source>
</evidence>
<sequence>MNIRICTIGALAIGAILIIVGILSLTVVPLTVSKEVSKNGHLGFDENDTYNVMTQRWIEQKYSMKLEVWTVSVTNPDDVIRRGHYPTLVEKGPYVYREYRKRVKVNFMQNNTRVLFRNRRYYIYDKNESCAECSLSDSVTIPNVMFQNIINIAAKSSPVVQKLIKFALTYFKRETPFINVTVNQMLFDGYDDPLIDWICKRSLTRPLCILSGISSPIKFLENNTDSGEYLIDSGLEDTSRIGRVYAWNGRNETPWWSTAQARKINGTDGELFSPQLSSSNDLPIFLGELGRSLYLHYDKSVTHGQIPSYRYVIPRRVYDPFLPENKGFCRPETPRYFDSDIQPQGCLPTGIFDIGHTKLGSPLVYLSGAHFYQSSPQVYQNFTGFRHPDSSDATYIDIEPYTGVVVGAHAAVQINVGMIGSNLYVFDKIPSAIVPVLWTKELVDVDEDTKRDLEKILFIPRGARILGILLVGVGLILWTAFLVISLGKMCLKRNADDETQLIEDNAES</sequence>
<name>A0A3P6THS4_LITSI</name>
<evidence type="ECO:0000313" key="8">
    <source>
        <dbReference type="EMBL" id="VDK87596.1"/>
    </source>
</evidence>
<dbReference type="PANTHER" id="PTHR11923">
    <property type="entry name" value="SCAVENGER RECEPTOR CLASS B TYPE-1 SR-B1"/>
    <property type="match status" value="1"/>
</dbReference>
<evidence type="ECO:0000313" key="9">
    <source>
        <dbReference type="Proteomes" id="UP000277928"/>
    </source>
</evidence>
<keyword evidence="3 7" id="KW-0812">Transmembrane</keyword>
<keyword evidence="4 7" id="KW-1133">Transmembrane helix</keyword>
<dbReference type="Pfam" id="PF01130">
    <property type="entry name" value="CD36"/>
    <property type="match status" value="1"/>
</dbReference>
<gene>
    <name evidence="8" type="ORF">NLS_LOCUS8245</name>
</gene>
<dbReference type="GO" id="GO:0005737">
    <property type="term" value="C:cytoplasm"/>
    <property type="evidence" value="ECO:0007669"/>
    <property type="project" value="TreeGrafter"/>
</dbReference>
<evidence type="ECO:0000256" key="2">
    <source>
        <dbReference type="ARBA" id="ARBA00010532"/>
    </source>
</evidence>
<dbReference type="GO" id="GO:0005044">
    <property type="term" value="F:scavenger receptor activity"/>
    <property type="evidence" value="ECO:0007669"/>
    <property type="project" value="TreeGrafter"/>
</dbReference>
<keyword evidence="9" id="KW-1185">Reference proteome</keyword>
<organism evidence="8 9">
    <name type="scientific">Litomosoides sigmodontis</name>
    <name type="common">Filarial nematode worm</name>
    <dbReference type="NCBI Taxonomy" id="42156"/>
    <lineage>
        <taxon>Eukaryota</taxon>
        <taxon>Metazoa</taxon>
        <taxon>Ecdysozoa</taxon>
        <taxon>Nematoda</taxon>
        <taxon>Chromadorea</taxon>
        <taxon>Rhabditida</taxon>
        <taxon>Spirurina</taxon>
        <taxon>Spiruromorpha</taxon>
        <taxon>Filarioidea</taxon>
        <taxon>Onchocercidae</taxon>
        <taxon>Litomosoides</taxon>
    </lineage>
</organism>
<accession>A0A3P6THS4</accession>
<dbReference type="PRINTS" id="PR01609">
    <property type="entry name" value="CD36FAMILY"/>
</dbReference>
<evidence type="ECO:0000256" key="4">
    <source>
        <dbReference type="ARBA" id="ARBA00022989"/>
    </source>
</evidence>
<dbReference type="OMA" id="NRGFCNK"/>
<comment type="similarity">
    <text evidence="2">Belongs to the CD36 family.</text>
</comment>
<reference evidence="8 9" key="1">
    <citation type="submission" date="2018-08" db="EMBL/GenBank/DDBJ databases">
        <authorList>
            <person name="Laetsch R D."/>
            <person name="Stevens L."/>
            <person name="Kumar S."/>
            <person name="Blaxter L. M."/>
        </authorList>
    </citation>
    <scope>NUCLEOTIDE SEQUENCE [LARGE SCALE GENOMIC DNA]</scope>
</reference>
<dbReference type="OrthoDB" id="18585at2759"/>
<evidence type="ECO:0000256" key="3">
    <source>
        <dbReference type="ARBA" id="ARBA00022692"/>
    </source>
</evidence>
<evidence type="ECO:0000256" key="5">
    <source>
        <dbReference type="ARBA" id="ARBA00023136"/>
    </source>
</evidence>
<keyword evidence="5 7" id="KW-0472">Membrane</keyword>
<dbReference type="InterPro" id="IPR002159">
    <property type="entry name" value="CD36_fam"/>
</dbReference>
<keyword evidence="6" id="KW-0325">Glycoprotein</keyword>
<evidence type="ECO:0000256" key="7">
    <source>
        <dbReference type="SAM" id="Phobius"/>
    </source>
</evidence>
<dbReference type="STRING" id="42156.A0A3P6THS4"/>
<proteinExistence type="inferred from homology"/>
<dbReference type="GO" id="GO:0016020">
    <property type="term" value="C:membrane"/>
    <property type="evidence" value="ECO:0007669"/>
    <property type="project" value="UniProtKB-SubCell"/>
</dbReference>